<protein>
    <submittedName>
        <fullName evidence="2">Uncharacterized protein</fullName>
    </submittedName>
</protein>
<organism evidence="2 3">
    <name type="scientific">Blumeria hordei</name>
    <name type="common">Barley powdery mildew</name>
    <name type="synonym">Blumeria graminis f. sp. hordei</name>
    <dbReference type="NCBI Taxonomy" id="2867405"/>
    <lineage>
        <taxon>Eukaryota</taxon>
        <taxon>Fungi</taxon>
        <taxon>Dikarya</taxon>
        <taxon>Ascomycota</taxon>
        <taxon>Pezizomycotina</taxon>
        <taxon>Leotiomycetes</taxon>
        <taxon>Erysiphales</taxon>
        <taxon>Erysiphaceae</taxon>
        <taxon>Blumeria</taxon>
    </lineage>
</organism>
<gene>
    <name evidence="2" type="ORF">BLGHR1_10260</name>
</gene>
<name>A0A383UGV5_BLUHO</name>
<reference evidence="2 3" key="1">
    <citation type="submission" date="2017-11" db="EMBL/GenBank/DDBJ databases">
        <authorList>
            <person name="Kracher B."/>
        </authorList>
    </citation>
    <scope>NUCLEOTIDE SEQUENCE [LARGE SCALE GENOMIC DNA]</scope>
    <source>
        <strain evidence="2 3">RACE1</strain>
    </source>
</reference>
<evidence type="ECO:0000313" key="2">
    <source>
        <dbReference type="EMBL" id="SZE99509.1"/>
    </source>
</evidence>
<dbReference type="AlphaFoldDB" id="A0A383UGV5"/>
<feature type="compositionally biased region" description="Polar residues" evidence="1">
    <location>
        <begin position="643"/>
        <end position="666"/>
    </location>
</feature>
<feature type="region of interest" description="Disordered" evidence="1">
    <location>
        <begin position="616"/>
        <end position="708"/>
    </location>
</feature>
<feature type="compositionally biased region" description="Basic and acidic residues" evidence="1">
    <location>
        <begin position="698"/>
        <end position="708"/>
    </location>
</feature>
<feature type="region of interest" description="Disordered" evidence="1">
    <location>
        <begin position="549"/>
        <end position="576"/>
    </location>
</feature>
<feature type="region of interest" description="Disordered" evidence="1">
    <location>
        <begin position="441"/>
        <end position="460"/>
    </location>
</feature>
<proteinExistence type="predicted"/>
<sequence length="708" mass="80313">MTYYPVTPNRWSCQTSNPEYHTLGSELIPGFSFDQTFMVGQNLQDPINNDFQSKINQDSAPSKCSRQLRSNFGSSPCDYISDNLTSPSLNQNKLYQVQPATEVAADSFGASTNSRVLSNETRLKLKSENLLDVENQEDSWEWEYENIFKDPPIAETVALAQPLAVAFKSTPVPLMQPCSKLGASISRYARKDNLKEFTRSIRSTPQWSYMQEDPAFSDTCLDGQLIPLDQIHTWTASRHGKNQLLEILSERYADRSRLKRPRLNETNDIDPQNEINNNSELDNFSTKRHRTDYNDEKAKDVIRSIDIQSSTSSRKGAICNDTAKFQTKNTAVSVYACSPTSLPTTSSHLSSTQELGKLSKKIFHRSNLGRSQCNKSQTLVSALKGLTDISMYALPDPYLSLDQQPKILSMHDRDKSLIKCENTDYGTHDQKILYQKNRQQLHKHYSRPQEIEKDSSQPGPVDASCSTFSIASSCIKLLGNSGNKSCKKELANNPYFSLDSLFTSRNGAKNESSYSAIHQTRYSTSFNDSPSQKRFVNPNNFEEKKRLFTRQSPSNNANEDRHNFAKQHGSPSKDIALPNLDEQVILRSYQENIEPFISKQTIRNLGRRKIRFLRKSPVPIGPNNSEYHFGRRQQSAELEPSSKKQGQTDSQNKNIGQVNGQSNISSIEDLDKITLKPLGSQRSNRHRDKSAKNPRKQPKVDEAYSRRW</sequence>
<dbReference type="VEuPathDB" id="FungiDB:BLGHR1_10260"/>
<evidence type="ECO:0000256" key="1">
    <source>
        <dbReference type="SAM" id="MobiDB-lite"/>
    </source>
</evidence>
<feature type="compositionally biased region" description="Polar residues" evidence="1">
    <location>
        <begin position="622"/>
        <end position="636"/>
    </location>
</feature>
<dbReference type="EMBL" id="UNSH01000001">
    <property type="protein sequence ID" value="SZE99509.1"/>
    <property type="molecule type" value="Genomic_DNA"/>
</dbReference>
<evidence type="ECO:0000313" key="3">
    <source>
        <dbReference type="Proteomes" id="UP000275772"/>
    </source>
</evidence>
<dbReference type="Proteomes" id="UP000275772">
    <property type="component" value="Unassembled WGS sequence"/>
</dbReference>
<accession>A0A383UGV5</accession>
<feature type="compositionally biased region" description="Basic residues" evidence="1">
    <location>
        <begin position="683"/>
        <end position="697"/>
    </location>
</feature>